<evidence type="ECO:0000313" key="3">
    <source>
        <dbReference type="Proteomes" id="UP000748025"/>
    </source>
</evidence>
<comment type="caution">
    <text evidence="2">The sequence shown here is derived from an EMBL/GenBank/DDBJ whole genome shotgun (WGS) entry which is preliminary data.</text>
</comment>
<accession>A0A9P7N397</accession>
<name>A0A9P7N397_9HYPO</name>
<dbReference type="EMBL" id="SRPW01002947">
    <property type="protein sequence ID" value="KAG5989332.1"/>
    <property type="molecule type" value="Genomic_DNA"/>
</dbReference>
<reference evidence="2" key="1">
    <citation type="journal article" date="2020" name="bioRxiv">
        <title>Whole genome comparisons of ergot fungi reveals the divergence and evolution of species within the genus Claviceps are the result of varying mechanisms driving genome evolution and host range expansion.</title>
        <authorList>
            <person name="Wyka S.A."/>
            <person name="Mondo S.J."/>
            <person name="Liu M."/>
            <person name="Dettman J."/>
            <person name="Nalam V."/>
            <person name="Broders K.D."/>
        </authorList>
    </citation>
    <scope>NUCLEOTIDE SEQUENCE</scope>
    <source>
        <strain evidence="2">CCC 602</strain>
    </source>
</reference>
<dbReference type="Proteomes" id="UP000748025">
    <property type="component" value="Unassembled WGS sequence"/>
</dbReference>
<dbReference type="AlphaFoldDB" id="A0A9P7N397"/>
<organism evidence="2 3">
    <name type="scientific">Claviceps pusilla</name>
    <dbReference type="NCBI Taxonomy" id="123648"/>
    <lineage>
        <taxon>Eukaryota</taxon>
        <taxon>Fungi</taxon>
        <taxon>Dikarya</taxon>
        <taxon>Ascomycota</taxon>
        <taxon>Pezizomycotina</taxon>
        <taxon>Sordariomycetes</taxon>
        <taxon>Hypocreomycetidae</taxon>
        <taxon>Hypocreales</taxon>
        <taxon>Clavicipitaceae</taxon>
        <taxon>Claviceps</taxon>
    </lineage>
</organism>
<evidence type="ECO:0000256" key="1">
    <source>
        <dbReference type="SAM" id="MobiDB-lite"/>
    </source>
</evidence>
<proteinExistence type="predicted"/>
<gene>
    <name evidence="2" type="ORF">E4U43_004523</name>
</gene>
<keyword evidence="3" id="KW-1185">Reference proteome</keyword>
<sequence length="142" mass="14910">MLPLADKRASAAAKPTPTVSNSSRLCRSQLPQPAAKRLLAHGPTAAPLSVVTQQLVPPFWPGAETIRSDSWITIQVFEAEAEGLAISVVSEAISIHLLDRSPGLLSPNYGSESTSLDSIIRIDEAINAVYGSAARTGSGFVC</sequence>
<feature type="non-terminal residue" evidence="2">
    <location>
        <position position="1"/>
    </location>
</feature>
<feature type="compositionally biased region" description="Polar residues" evidence="1">
    <location>
        <begin position="17"/>
        <end position="26"/>
    </location>
</feature>
<protein>
    <submittedName>
        <fullName evidence="2">Uncharacterized protein</fullName>
    </submittedName>
</protein>
<evidence type="ECO:0000313" key="2">
    <source>
        <dbReference type="EMBL" id="KAG5989332.1"/>
    </source>
</evidence>
<feature type="region of interest" description="Disordered" evidence="1">
    <location>
        <begin position="1"/>
        <end position="26"/>
    </location>
</feature>